<evidence type="ECO:0000256" key="4">
    <source>
        <dbReference type="ARBA" id="ARBA00023242"/>
    </source>
</evidence>
<evidence type="ECO:0000313" key="6">
    <source>
        <dbReference type="Proteomes" id="UP001208570"/>
    </source>
</evidence>
<gene>
    <name evidence="5" type="ORF">LSH36_226g02016</name>
</gene>
<evidence type="ECO:0000256" key="3">
    <source>
        <dbReference type="ARBA" id="ARBA00022942"/>
    </source>
</evidence>
<keyword evidence="3" id="KW-0647">Proteasome</keyword>
<dbReference type="InterPro" id="IPR001353">
    <property type="entry name" value="Proteasome_sua/b"/>
</dbReference>
<dbReference type="GO" id="GO:0005839">
    <property type="term" value="C:proteasome core complex"/>
    <property type="evidence" value="ECO:0007669"/>
    <property type="project" value="InterPro"/>
</dbReference>
<dbReference type="Pfam" id="PF00227">
    <property type="entry name" value="Proteasome"/>
    <property type="match status" value="1"/>
</dbReference>
<proteinExistence type="predicted"/>
<evidence type="ECO:0000256" key="2">
    <source>
        <dbReference type="ARBA" id="ARBA00022490"/>
    </source>
</evidence>
<evidence type="ECO:0000256" key="1">
    <source>
        <dbReference type="ARBA" id="ARBA00004123"/>
    </source>
</evidence>
<organism evidence="5 6">
    <name type="scientific">Paralvinella palmiformis</name>
    <dbReference type="NCBI Taxonomy" id="53620"/>
    <lineage>
        <taxon>Eukaryota</taxon>
        <taxon>Metazoa</taxon>
        <taxon>Spiralia</taxon>
        <taxon>Lophotrochozoa</taxon>
        <taxon>Annelida</taxon>
        <taxon>Polychaeta</taxon>
        <taxon>Sedentaria</taxon>
        <taxon>Canalipalpata</taxon>
        <taxon>Terebellida</taxon>
        <taxon>Terebelliformia</taxon>
        <taxon>Alvinellidae</taxon>
        <taxon>Paralvinella</taxon>
    </lineage>
</organism>
<dbReference type="Proteomes" id="UP001208570">
    <property type="component" value="Unassembled WGS sequence"/>
</dbReference>
<sequence length="344" mass="38718">MECLIGITGKDFVLLASDTSCGRSIVSMKQGNDMQFIFCFKYAEVWFCHVSLNDCDKWWIISCGTKITTEQFYEASNEEMMLSWMCNDQTFLNADASLLVTQPREYVRSPMPPRLPTPLNTTCVVQKPVVPDISYIADTSSCNFATPIQHSAYDVGHILPTTADGQERPSLPFTVVPDHDKMLKLSSKVLMAVSGESGDTNQFAEYIAKNIQLYKMRNGYELSPHAAANFSRKNLADSLRTADRYMVNILIGGYDTENGPELYYLDYLGSLVTLPFAVQGYGSFFSLSVMDRYYKEDLSEKEALHLLQMCINEIHKRLIVNLPAFKVRKVTSDGIADLPDMKAD</sequence>
<accession>A0AAD9JMH3</accession>
<keyword evidence="2" id="KW-0963">Cytoplasm</keyword>
<dbReference type="GO" id="GO:0005737">
    <property type="term" value="C:cytoplasm"/>
    <property type="evidence" value="ECO:0007669"/>
    <property type="project" value="TreeGrafter"/>
</dbReference>
<dbReference type="InterPro" id="IPR023333">
    <property type="entry name" value="Proteasome_suB-type"/>
</dbReference>
<comment type="caution">
    <text evidence="5">The sequence shown here is derived from an EMBL/GenBank/DDBJ whole genome shotgun (WGS) entry which is preliminary data.</text>
</comment>
<dbReference type="PANTHER" id="PTHR32194">
    <property type="entry name" value="METALLOPROTEASE TLDD"/>
    <property type="match status" value="1"/>
</dbReference>
<keyword evidence="6" id="KW-1185">Reference proteome</keyword>
<dbReference type="Gene3D" id="3.60.20.10">
    <property type="entry name" value="Glutamine Phosphoribosylpyrophosphate, subunit 1, domain 1"/>
    <property type="match status" value="1"/>
</dbReference>
<dbReference type="GO" id="GO:0005634">
    <property type="term" value="C:nucleus"/>
    <property type="evidence" value="ECO:0007669"/>
    <property type="project" value="UniProtKB-SubCell"/>
</dbReference>
<protein>
    <recommendedName>
        <fullName evidence="7">Proteasome subunit beta</fullName>
    </recommendedName>
</protein>
<dbReference type="PANTHER" id="PTHR32194:SF2">
    <property type="entry name" value="PROTEASOME SUBUNIT BETA TYPE-1"/>
    <property type="match status" value="1"/>
</dbReference>
<evidence type="ECO:0000313" key="5">
    <source>
        <dbReference type="EMBL" id="KAK2155943.1"/>
    </source>
</evidence>
<dbReference type="EMBL" id="JAODUP010000226">
    <property type="protein sequence ID" value="KAK2155943.1"/>
    <property type="molecule type" value="Genomic_DNA"/>
</dbReference>
<reference evidence="5" key="1">
    <citation type="journal article" date="2023" name="Mol. Biol. Evol.">
        <title>Third-Generation Sequencing Reveals the Adaptive Role of the Epigenome in Three Deep-Sea Polychaetes.</title>
        <authorList>
            <person name="Perez M."/>
            <person name="Aroh O."/>
            <person name="Sun Y."/>
            <person name="Lan Y."/>
            <person name="Juniper S.K."/>
            <person name="Young C.R."/>
            <person name="Angers B."/>
            <person name="Qian P.Y."/>
        </authorList>
    </citation>
    <scope>NUCLEOTIDE SEQUENCE</scope>
    <source>
        <strain evidence="5">P08H-3</strain>
    </source>
</reference>
<dbReference type="GO" id="GO:0010498">
    <property type="term" value="P:proteasomal protein catabolic process"/>
    <property type="evidence" value="ECO:0007669"/>
    <property type="project" value="InterPro"/>
</dbReference>
<comment type="subcellular location">
    <subcellularLocation>
        <location evidence="1">Nucleus</location>
    </subcellularLocation>
</comment>
<keyword evidence="4" id="KW-0539">Nucleus</keyword>
<dbReference type="SUPFAM" id="SSF56235">
    <property type="entry name" value="N-terminal nucleophile aminohydrolases (Ntn hydrolases)"/>
    <property type="match status" value="1"/>
</dbReference>
<dbReference type="CDD" id="cd03758">
    <property type="entry name" value="proteasome_beta_type_2"/>
    <property type="match status" value="1"/>
</dbReference>
<evidence type="ECO:0008006" key="7">
    <source>
        <dbReference type="Google" id="ProtNLM"/>
    </source>
</evidence>
<dbReference type="InterPro" id="IPR029055">
    <property type="entry name" value="Ntn_hydrolases_N"/>
</dbReference>
<dbReference type="AlphaFoldDB" id="A0AAD9JMH3"/>
<dbReference type="InterPro" id="IPR035206">
    <property type="entry name" value="Proteasome_beta2"/>
</dbReference>
<name>A0AAD9JMH3_9ANNE</name>